<gene>
    <name evidence="1" type="ORF">YBN1229_v1_1169</name>
</gene>
<dbReference type="KEGG" id="fiy:BN1229_v1_1169"/>
<dbReference type="KEGG" id="fil:BN1229_v1_1170"/>
<sequence length="72" mass="8154">MTFQPIATMVRSSTQFDPDVGSFVTVREKMRAKLLALSEKAPNLRALRLIKLMSNNMLLGVCRLNLRLKGYV</sequence>
<proteinExistence type="predicted"/>
<evidence type="ECO:0000313" key="1">
    <source>
        <dbReference type="EMBL" id="CPR17252.1"/>
    </source>
</evidence>
<dbReference type="AlphaFoldDB" id="A0A0D6JDN9"/>
<accession>A0A0D6JDN9</accession>
<organism evidence="1 2">
    <name type="scientific">Candidatus Filomicrobium marinum</name>
    <dbReference type="NCBI Taxonomy" id="1608628"/>
    <lineage>
        <taxon>Bacteria</taxon>
        <taxon>Pseudomonadati</taxon>
        <taxon>Pseudomonadota</taxon>
        <taxon>Alphaproteobacteria</taxon>
        <taxon>Hyphomicrobiales</taxon>
        <taxon>Hyphomicrobiaceae</taxon>
        <taxon>Filomicrobium</taxon>
    </lineage>
</organism>
<dbReference type="EMBL" id="LN829119">
    <property type="protein sequence ID" value="CPR17252.1"/>
    <property type="molecule type" value="Genomic_DNA"/>
</dbReference>
<name>A0A0D6JDN9_9HYPH</name>
<protein>
    <submittedName>
        <fullName evidence="1">Uncharacterized protein</fullName>
    </submittedName>
</protein>
<keyword evidence="2" id="KW-1185">Reference proteome</keyword>
<dbReference type="Proteomes" id="UP000033187">
    <property type="component" value="Chromosome 1"/>
</dbReference>
<evidence type="ECO:0000313" key="2">
    <source>
        <dbReference type="Proteomes" id="UP000033187"/>
    </source>
</evidence>
<reference evidence="2" key="1">
    <citation type="submission" date="2015-02" db="EMBL/GenBank/DDBJ databases">
        <authorList>
            <person name="Chooi Y.-H."/>
        </authorList>
    </citation>
    <scope>NUCLEOTIDE SEQUENCE [LARGE SCALE GENOMIC DNA]</scope>
    <source>
        <strain evidence="2">strain Y</strain>
    </source>
</reference>